<feature type="region of interest" description="Disordered" evidence="1">
    <location>
        <begin position="39"/>
        <end position="64"/>
    </location>
</feature>
<organism evidence="2 3">
    <name type="scientific">Actinomyces oris</name>
    <dbReference type="NCBI Taxonomy" id="544580"/>
    <lineage>
        <taxon>Bacteria</taxon>
        <taxon>Bacillati</taxon>
        <taxon>Actinomycetota</taxon>
        <taxon>Actinomycetes</taxon>
        <taxon>Actinomycetales</taxon>
        <taxon>Actinomycetaceae</taxon>
        <taxon>Actinomyces</taxon>
    </lineage>
</organism>
<evidence type="ECO:0000313" key="3">
    <source>
        <dbReference type="Proteomes" id="UP000317942"/>
    </source>
</evidence>
<protein>
    <submittedName>
        <fullName evidence="2">Uncharacterized protein</fullName>
    </submittedName>
</protein>
<dbReference type="Proteomes" id="UP000317942">
    <property type="component" value="Unassembled WGS sequence"/>
</dbReference>
<dbReference type="AlphaFoldDB" id="A0A508BLU7"/>
<feature type="region of interest" description="Disordered" evidence="1">
    <location>
        <begin position="117"/>
        <end position="144"/>
    </location>
</feature>
<reference evidence="2 3" key="1">
    <citation type="submission" date="2019-06" db="EMBL/GenBank/DDBJ databases">
        <title>Draft genome sequence of Actinomyces oris CCUG 34288T.</title>
        <authorList>
            <person name="Salva-Serra F."/>
            <person name="Cardew S."/>
            <person name="Moore E."/>
        </authorList>
    </citation>
    <scope>NUCLEOTIDE SEQUENCE [LARGE SCALE GENOMIC DNA]</scope>
    <source>
        <strain evidence="2 3">CCUG 34288</strain>
    </source>
</reference>
<gene>
    <name evidence="2" type="ORF">FK267_02805</name>
</gene>
<comment type="caution">
    <text evidence="2">The sequence shown here is derived from an EMBL/GenBank/DDBJ whole genome shotgun (WGS) entry which is preliminary data.</text>
</comment>
<dbReference type="GeneID" id="64214205"/>
<evidence type="ECO:0000256" key="1">
    <source>
        <dbReference type="SAM" id="MobiDB-lite"/>
    </source>
</evidence>
<name>A0A508BLU7_9ACTO</name>
<proteinExistence type="predicted"/>
<sequence length="144" mass="15594">MLDLSDVQYDSAQFSDAIFAGMGTDLTAEDVRPRMRDGAPKLAPSGEPTYATGVVGPSRWGGPDTRTTISVIERGNYKYGHFYKMDGRVWVTQYAVTSFGDRAETRQAITCDRLIEVPNPATSTPSKPKVELLADDSASGKGGR</sequence>
<accession>A0A508BLU7</accession>
<evidence type="ECO:0000313" key="2">
    <source>
        <dbReference type="EMBL" id="TQD63516.1"/>
    </source>
</evidence>
<dbReference type="RefSeq" id="WP_141406186.1">
    <property type="nucleotide sequence ID" value="NZ_CP066060.1"/>
</dbReference>
<dbReference type="EMBL" id="VICC01000001">
    <property type="protein sequence ID" value="TQD63516.1"/>
    <property type="molecule type" value="Genomic_DNA"/>
</dbReference>